<dbReference type="AlphaFoldDB" id="A0A0F9KKK2"/>
<name>A0A0F9KKK2_9ZZZZ</name>
<organism evidence="1">
    <name type="scientific">marine sediment metagenome</name>
    <dbReference type="NCBI Taxonomy" id="412755"/>
    <lineage>
        <taxon>unclassified sequences</taxon>
        <taxon>metagenomes</taxon>
        <taxon>ecological metagenomes</taxon>
    </lineage>
</organism>
<reference evidence="1" key="1">
    <citation type="journal article" date="2015" name="Nature">
        <title>Complex archaea that bridge the gap between prokaryotes and eukaryotes.</title>
        <authorList>
            <person name="Spang A."/>
            <person name="Saw J.H."/>
            <person name="Jorgensen S.L."/>
            <person name="Zaremba-Niedzwiedzka K."/>
            <person name="Martijn J."/>
            <person name="Lind A.E."/>
            <person name="van Eijk R."/>
            <person name="Schleper C."/>
            <person name="Guy L."/>
            <person name="Ettema T.J."/>
        </authorList>
    </citation>
    <scope>NUCLEOTIDE SEQUENCE</scope>
</reference>
<accession>A0A0F9KKK2</accession>
<proteinExistence type="predicted"/>
<gene>
    <name evidence="1" type="ORF">LCGC14_1319140</name>
</gene>
<comment type="caution">
    <text evidence="1">The sequence shown here is derived from an EMBL/GenBank/DDBJ whole genome shotgun (WGS) entry which is preliminary data.</text>
</comment>
<evidence type="ECO:0000313" key="1">
    <source>
        <dbReference type="EMBL" id="KKM82483.1"/>
    </source>
</evidence>
<protein>
    <submittedName>
        <fullName evidence="1">Uncharacterized protein</fullName>
    </submittedName>
</protein>
<sequence length="163" mass="18282">MRLYEILNVEEGDVPIEIVALIKKDPTGSKGLLFQHIRKNWGWDYGEAERATKKYYMKYSGVEEGEVIDTKFQQKLAQKKGMFHNPDAEPPVSRKTGEPFVRFETEPMPSGKSAAIIGVLADGTREEISFTRIDVANALASAYNAGGYSTQKIERIPLGRNIE</sequence>
<dbReference type="EMBL" id="LAZR01007857">
    <property type="protein sequence ID" value="KKM82483.1"/>
    <property type="molecule type" value="Genomic_DNA"/>
</dbReference>